<evidence type="ECO:0000259" key="2">
    <source>
        <dbReference type="Pfam" id="PF17955"/>
    </source>
</evidence>
<evidence type="ECO:0008006" key="5">
    <source>
        <dbReference type="Google" id="ProtNLM"/>
    </source>
</evidence>
<dbReference type="InterPro" id="IPR041528">
    <property type="entry name" value="Cas6b_N"/>
</dbReference>
<dbReference type="AlphaFoldDB" id="A0A4U3KXG0"/>
<feature type="domain" description="Cas6b N-terminal" evidence="2">
    <location>
        <begin position="3"/>
        <end position="104"/>
    </location>
</feature>
<dbReference type="Proteomes" id="UP000305848">
    <property type="component" value="Unassembled WGS sequence"/>
</dbReference>
<reference evidence="3 4" key="1">
    <citation type="submission" date="2019-05" db="EMBL/GenBank/DDBJ databases">
        <title>Panacibacter sp. strain 17mud1-8 Genome sequencing and assembly.</title>
        <authorList>
            <person name="Chhetri G."/>
        </authorList>
    </citation>
    <scope>NUCLEOTIDE SEQUENCE [LARGE SCALE GENOMIC DNA]</scope>
    <source>
        <strain evidence="3 4">17mud1-8</strain>
    </source>
</reference>
<dbReference type="Pfam" id="PF17955">
    <property type="entry name" value="Cas6b_N"/>
    <property type="match status" value="1"/>
</dbReference>
<dbReference type="InterPro" id="IPR020209">
    <property type="entry name" value="Cas6b_C"/>
</dbReference>
<accession>A0A4U3KXG0</accession>
<keyword evidence="4" id="KW-1185">Reference proteome</keyword>
<gene>
    <name evidence="3" type="ORF">FC093_19080</name>
</gene>
<dbReference type="Pfam" id="PF17262">
    <property type="entry name" value="Cas6b_C"/>
    <property type="match status" value="1"/>
</dbReference>
<comment type="caution">
    <text evidence="3">The sequence shown here is derived from an EMBL/GenBank/DDBJ whole genome shotgun (WGS) entry which is preliminary data.</text>
</comment>
<proteinExistence type="predicted"/>
<evidence type="ECO:0000313" key="3">
    <source>
        <dbReference type="EMBL" id="TKK65856.1"/>
    </source>
</evidence>
<dbReference type="EMBL" id="SZQL01000018">
    <property type="protein sequence ID" value="TKK65856.1"/>
    <property type="molecule type" value="Genomic_DNA"/>
</dbReference>
<dbReference type="OrthoDB" id="656505at2"/>
<organism evidence="3 4">
    <name type="scientific">Ilyomonas limi</name>
    <dbReference type="NCBI Taxonomy" id="2575867"/>
    <lineage>
        <taxon>Bacteria</taxon>
        <taxon>Pseudomonadati</taxon>
        <taxon>Bacteroidota</taxon>
        <taxon>Chitinophagia</taxon>
        <taxon>Chitinophagales</taxon>
        <taxon>Chitinophagaceae</taxon>
        <taxon>Ilyomonas</taxon>
    </lineage>
</organism>
<name>A0A4U3KXG0_9BACT</name>
<protein>
    <recommendedName>
        <fullName evidence="5">DNA repair protein</fullName>
    </recommendedName>
</protein>
<sequence length="228" mass="26449">MKKLKTLFVQFDDTLAAWEIPSFRGAVIEKVGRENVLFHQHNGKEGFIYQYPVIQYKSVQQKPSLLCLGDGVDEIHKFFGLRNWDVHINGVKHALKIHRLDMNNITVNVWEKQFKYSIQNWLALNEVNYQKYVQLNSLKEKVTLLERLLTGNILSFAKGIEWRVEKPVTVAIQELKGEKIIRYKGVPLVAFDVIFSCNVFLPNYLGLGKSASHGFGVIRQFRELRNQD</sequence>
<dbReference type="RefSeq" id="WP_137263407.1">
    <property type="nucleotide sequence ID" value="NZ_SZQL01000018.1"/>
</dbReference>
<feature type="domain" description="Cas6b C-terminal" evidence="1">
    <location>
        <begin position="109"/>
        <end position="220"/>
    </location>
</feature>
<evidence type="ECO:0000313" key="4">
    <source>
        <dbReference type="Proteomes" id="UP000305848"/>
    </source>
</evidence>
<evidence type="ECO:0000259" key="1">
    <source>
        <dbReference type="Pfam" id="PF17262"/>
    </source>
</evidence>